<comment type="caution">
    <text evidence="7">The sequence shown here is derived from an EMBL/GenBank/DDBJ whole genome shotgun (WGS) entry which is preliminary data.</text>
</comment>
<dbReference type="GO" id="GO:0046983">
    <property type="term" value="F:protein dimerization activity"/>
    <property type="evidence" value="ECO:0007669"/>
    <property type="project" value="InterPro"/>
</dbReference>
<dbReference type="Gene3D" id="3.40.1810.10">
    <property type="entry name" value="Transcription factor, MADS-box"/>
    <property type="match status" value="1"/>
</dbReference>
<protein>
    <recommendedName>
        <fullName evidence="6">MADS-box domain-containing protein</fullName>
    </recommendedName>
</protein>
<sequence>MENKKSKGRQKIPMKKIEKQDNLYASFSKRRTGLYKKASNLVFECDVDIGMIFFSPTGNPFSFFHPNVDAVVSRFQNLNMEPSESTLLVAAHNREKVNELKSRLEELDTIEDIEIAKKQSYDEVIEARQKGWWESIEQLNADKVSTFEAWLETFVFNMQNRLNQLEIGASSSDLGFNV</sequence>
<dbReference type="InterPro" id="IPR002100">
    <property type="entry name" value="TF_MADSbox"/>
</dbReference>
<dbReference type="PANTHER" id="PTHR11945">
    <property type="entry name" value="MADS BOX PROTEIN"/>
    <property type="match status" value="1"/>
</dbReference>
<dbReference type="SMART" id="SM00432">
    <property type="entry name" value="MADS"/>
    <property type="match status" value="1"/>
</dbReference>
<dbReference type="SUPFAM" id="SSF55455">
    <property type="entry name" value="SRF-like"/>
    <property type="match status" value="1"/>
</dbReference>
<dbReference type="PANTHER" id="PTHR11945:SF613">
    <property type="entry name" value="AGAMOUS-LIKE MADS-BOX PROTEIN AGL62"/>
    <property type="match status" value="1"/>
</dbReference>
<reference evidence="7 8" key="1">
    <citation type="submission" date="2020-09" db="EMBL/GenBank/DDBJ databases">
        <title>De no assembly of potato wild relative species, Solanum commersonii.</title>
        <authorList>
            <person name="Cho K."/>
        </authorList>
    </citation>
    <scope>NUCLEOTIDE SEQUENCE [LARGE SCALE GENOMIC DNA]</scope>
    <source>
        <strain evidence="7">LZ3.2</strain>
        <tissue evidence="7">Leaf</tissue>
    </source>
</reference>
<name>A0A9J5W3E6_SOLCO</name>
<comment type="subcellular location">
    <subcellularLocation>
        <location evidence="1">Nucleus</location>
    </subcellularLocation>
</comment>
<evidence type="ECO:0000313" key="8">
    <source>
        <dbReference type="Proteomes" id="UP000824120"/>
    </source>
</evidence>
<evidence type="ECO:0000256" key="1">
    <source>
        <dbReference type="ARBA" id="ARBA00004123"/>
    </source>
</evidence>
<dbReference type="InterPro" id="IPR036879">
    <property type="entry name" value="TF_MADSbox_sf"/>
</dbReference>
<accession>A0A9J5W3E6</accession>
<keyword evidence="4" id="KW-0804">Transcription</keyword>
<dbReference type="GO" id="GO:0005634">
    <property type="term" value="C:nucleus"/>
    <property type="evidence" value="ECO:0007669"/>
    <property type="project" value="UniProtKB-SubCell"/>
</dbReference>
<keyword evidence="5" id="KW-0539">Nucleus</keyword>
<dbReference type="PROSITE" id="PS50066">
    <property type="entry name" value="MADS_BOX_2"/>
    <property type="match status" value="1"/>
</dbReference>
<evidence type="ECO:0000256" key="5">
    <source>
        <dbReference type="ARBA" id="ARBA00023242"/>
    </source>
</evidence>
<dbReference type="EMBL" id="JACXVP010000012">
    <property type="protein sequence ID" value="KAG5569929.1"/>
    <property type="molecule type" value="Genomic_DNA"/>
</dbReference>
<dbReference type="PRINTS" id="PR00404">
    <property type="entry name" value="MADSDOMAIN"/>
</dbReference>
<evidence type="ECO:0000259" key="6">
    <source>
        <dbReference type="PROSITE" id="PS50066"/>
    </source>
</evidence>
<dbReference type="GO" id="GO:0000981">
    <property type="term" value="F:DNA-binding transcription factor activity, RNA polymerase II-specific"/>
    <property type="evidence" value="ECO:0007669"/>
    <property type="project" value="TreeGrafter"/>
</dbReference>
<dbReference type="AlphaFoldDB" id="A0A9J5W3E6"/>
<dbReference type="OrthoDB" id="1898716at2759"/>
<proteinExistence type="predicted"/>
<evidence type="ECO:0000256" key="2">
    <source>
        <dbReference type="ARBA" id="ARBA00023015"/>
    </source>
</evidence>
<dbReference type="Pfam" id="PF00319">
    <property type="entry name" value="SRF-TF"/>
    <property type="match status" value="1"/>
</dbReference>
<evidence type="ECO:0000256" key="4">
    <source>
        <dbReference type="ARBA" id="ARBA00023163"/>
    </source>
</evidence>
<evidence type="ECO:0000313" key="7">
    <source>
        <dbReference type="EMBL" id="KAG5569929.1"/>
    </source>
</evidence>
<keyword evidence="3" id="KW-0238">DNA-binding</keyword>
<gene>
    <name evidence="7" type="ORF">H5410_059695</name>
</gene>
<evidence type="ECO:0000256" key="3">
    <source>
        <dbReference type="ARBA" id="ARBA00023125"/>
    </source>
</evidence>
<keyword evidence="2" id="KW-0805">Transcription regulation</keyword>
<keyword evidence="8" id="KW-1185">Reference proteome</keyword>
<dbReference type="Proteomes" id="UP000824120">
    <property type="component" value="Chromosome 12"/>
</dbReference>
<feature type="domain" description="MADS-box" evidence="6">
    <location>
        <begin position="7"/>
        <end position="67"/>
    </location>
</feature>
<organism evidence="7 8">
    <name type="scientific">Solanum commersonii</name>
    <name type="common">Commerson's wild potato</name>
    <name type="synonym">Commerson's nightshade</name>
    <dbReference type="NCBI Taxonomy" id="4109"/>
    <lineage>
        <taxon>Eukaryota</taxon>
        <taxon>Viridiplantae</taxon>
        <taxon>Streptophyta</taxon>
        <taxon>Embryophyta</taxon>
        <taxon>Tracheophyta</taxon>
        <taxon>Spermatophyta</taxon>
        <taxon>Magnoliopsida</taxon>
        <taxon>eudicotyledons</taxon>
        <taxon>Gunneridae</taxon>
        <taxon>Pentapetalae</taxon>
        <taxon>asterids</taxon>
        <taxon>lamiids</taxon>
        <taxon>Solanales</taxon>
        <taxon>Solanaceae</taxon>
        <taxon>Solanoideae</taxon>
        <taxon>Solaneae</taxon>
        <taxon>Solanum</taxon>
    </lineage>
</organism>
<dbReference type="GO" id="GO:0000978">
    <property type="term" value="F:RNA polymerase II cis-regulatory region sequence-specific DNA binding"/>
    <property type="evidence" value="ECO:0007669"/>
    <property type="project" value="TreeGrafter"/>
</dbReference>